<dbReference type="InterPro" id="IPR027417">
    <property type="entry name" value="P-loop_NTPase"/>
</dbReference>
<dbReference type="FunFam" id="3.40.50.300:FF:000134">
    <property type="entry name" value="Iron-enterobactin ABC transporter ATP-binding protein"/>
    <property type="match status" value="1"/>
</dbReference>
<dbReference type="CDD" id="cd03235">
    <property type="entry name" value="ABC_Metallic_Cations"/>
    <property type="match status" value="1"/>
</dbReference>
<dbReference type="SUPFAM" id="SSF52540">
    <property type="entry name" value="P-loop containing nucleoside triphosphate hydrolases"/>
    <property type="match status" value="1"/>
</dbReference>
<name>A0A2S9QS16_9MICO</name>
<evidence type="ECO:0000256" key="3">
    <source>
        <dbReference type="ARBA" id="ARBA00022741"/>
    </source>
</evidence>
<comment type="caution">
    <text evidence="7">The sequence shown here is derived from an EMBL/GenBank/DDBJ whole genome shotgun (WGS) entry which is preliminary data.</text>
</comment>
<evidence type="ECO:0000256" key="2">
    <source>
        <dbReference type="ARBA" id="ARBA00022448"/>
    </source>
</evidence>
<comment type="similarity">
    <text evidence="1">Belongs to the ABC transporter superfamily.</text>
</comment>
<dbReference type="OrthoDB" id="5296765at2"/>
<evidence type="ECO:0000256" key="1">
    <source>
        <dbReference type="ARBA" id="ARBA00005417"/>
    </source>
</evidence>
<gene>
    <name evidence="7" type="ORF">B4915_01540</name>
</gene>
<dbReference type="InterPro" id="IPR003439">
    <property type="entry name" value="ABC_transporter-like_ATP-bd"/>
</dbReference>
<sequence>MNARAERVGDPGPDSGSGAAGGGISVRNLAVRYGEHLALDGVTVEVPAGRVTGLIGMNGSGKSTLFKAIMGMVRPDAGSVRIAGDGQAAARRGGLVGYVPQSEDVDWAFPVSVRDVVMMGRYGHQGRTRRPRAADHAAVDAALARVELSELADRQIGQLSGGQKKRAFVARGIAQEARILLLDEPFAGVDKRSEATIVRLLRELADDGRTVLVSTHDLHALPQLADEAVLLLRRVLFHGTVAEALRPERLALAFGLDVLGGASS</sequence>
<dbReference type="GO" id="GO:0005524">
    <property type="term" value="F:ATP binding"/>
    <property type="evidence" value="ECO:0007669"/>
    <property type="project" value="UniProtKB-KW"/>
</dbReference>
<dbReference type="AlphaFoldDB" id="A0A2S9QS16"/>
<dbReference type="Pfam" id="PF00005">
    <property type="entry name" value="ABC_tran"/>
    <property type="match status" value="1"/>
</dbReference>
<dbReference type="InterPro" id="IPR050153">
    <property type="entry name" value="Metal_Ion_Import_ABC"/>
</dbReference>
<keyword evidence="2" id="KW-0813">Transport</keyword>
<keyword evidence="8" id="KW-1185">Reference proteome</keyword>
<dbReference type="GO" id="GO:0016887">
    <property type="term" value="F:ATP hydrolysis activity"/>
    <property type="evidence" value="ECO:0007669"/>
    <property type="project" value="InterPro"/>
</dbReference>
<dbReference type="PROSITE" id="PS00211">
    <property type="entry name" value="ABC_TRANSPORTER_1"/>
    <property type="match status" value="1"/>
</dbReference>
<dbReference type="InterPro" id="IPR003593">
    <property type="entry name" value="AAA+_ATPase"/>
</dbReference>
<evidence type="ECO:0000259" key="6">
    <source>
        <dbReference type="PROSITE" id="PS50893"/>
    </source>
</evidence>
<proteinExistence type="inferred from homology"/>
<dbReference type="EMBL" id="MWZD01000012">
    <property type="protein sequence ID" value="PRI12381.1"/>
    <property type="molecule type" value="Genomic_DNA"/>
</dbReference>
<keyword evidence="4" id="KW-0067">ATP-binding</keyword>
<dbReference type="SMART" id="SM00382">
    <property type="entry name" value="AAA"/>
    <property type="match status" value="1"/>
</dbReference>
<evidence type="ECO:0000313" key="7">
    <source>
        <dbReference type="EMBL" id="PRI12381.1"/>
    </source>
</evidence>
<evidence type="ECO:0000313" key="8">
    <source>
        <dbReference type="Proteomes" id="UP000238650"/>
    </source>
</evidence>
<accession>A0A2S9QS16</accession>
<dbReference type="RefSeq" id="WP_105804085.1">
    <property type="nucleotide sequence ID" value="NZ_MWZD01000012.1"/>
</dbReference>
<keyword evidence="3" id="KW-0547">Nucleotide-binding</keyword>
<evidence type="ECO:0000256" key="5">
    <source>
        <dbReference type="SAM" id="MobiDB-lite"/>
    </source>
</evidence>
<dbReference type="PANTHER" id="PTHR42734">
    <property type="entry name" value="METAL TRANSPORT SYSTEM ATP-BINDING PROTEIN TM_0124-RELATED"/>
    <property type="match status" value="1"/>
</dbReference>
<reference evidence="7 8" key="1">
    <citation type="journal article" date="2017" name="New Microbes New Infect">
        <title>Genome sequence of 'Leucobacter massiliensis' sp. nov. isolated from human pharynx after travel to the 2014 Hajj.</title>
        <authorList>
            <person name="Leangapichart T."/>
            <person name="Gautret P."/>
            <person name="Nguyen T.T."/>
            <person name="Armstrong N."/>
            <person name="Rolain J.M."/>
        </authorList>
    </citation>
    <scope>NUCLEOTIDE SEQUENCE [LARGE SCALE GENOMIC DNA]</scope>
    <source>
        <strain evidence="7 8">122RC15</strain>
    </source>
</reference>
<protein>
    <submittedName>
        <fullName evidence="7">ABC transporter</fullName>
    </submittedName>
</protein>
<evidence type="ECO:0000256" key="4">
    <source>
        <dbReference type="ARBA" id="ARBA00022840"/>
    </source>
</evidence>
<organism evidence="7 8">
    <name type="scientific">Leucobacter massiliensis</name>
    <dbReference type="NCBI Taxonomy" id="1686285"/>
    <lineage>
        <taxon>Bacteria</taxon>
        <taxon>Bacillati</taxon>
        <taxon>Actinomycetota</taxon>
        <taxon>Actinomycetes</taxon>
        <taxon>Micrococcales</taxon>
        <taxon>Microbacteriaceae</taxon>
        <taxon>Leucobacter</taxon>
    </lineage>
</organism>
<dbReference type="InterPro" id="IPR017871">
    <property type="entry name" value="ABC_transporter-like_CS"/>
</dbReference>
<feature type="region of interest" description="Disordered" evidence="5">
    <location>
        <begin position="1"/>
        <end position="21"/>
    </location>
</feature>
<feature type="domain" description="ABC transporter" evidence="6">
    <location>
        <begin position="24"/>
        <end position="258"/>
    </location>
</feature>
<dbReference type="Proteomes" id="UP000238650">
    <property type="component" value="Unassembled WGS sequence"/>
</dbReference>
<dbReference type="PROSITE" id="PS50893">
    <property type="entry name" value="ABC_TRANSPORTER_2"/>
    <property type="match status" value="1"/>
</dbReference>
<dbReference type="Gene3D" id="3.40.50.300">
    <property type="entry name" value="P-loop containing nucleotide triphosphate hydrolases"/>
    <property type="match status" value="1"/>
</dbReference>
<dbReference type="PANTHER" id="PTHR42734:SF5">
    <property type="entry name" value="IRON TRANSPORT SYSTEM ATP-BINDING PROTEIN HI_0361-RELATED"/>
    <property type="match status" value="1"/>
</dbReference>